<sequence>MVRTSSQSLLITTLADSIKHDVTGLAMDMLLLEETSTEDEADPTLQDEKDNITSAKIQSIQLKSRALLAIQAN</sequence>
<protein>
    <submittedName>
        <fullName evidence="1">Uncharacterized protein</fullName>
    </submittedName>
</protein>
<dbReference type="EMBL" id="VSWC01000014">
    <property type="protein sequence ID" value="KAA1114987.1"/>
    <property type="molecule type" value="Genomic_DNA"/>
</dbReference>
<gene>
    <name evidence="1" type="ORF">PGT21_028821</name>
</gene>
<reference evidence="1 2" key="1">
    <citation type="submission" date="2019-05" db="EMBL/GenBank/DDBJ databases">
        <title>Emergence of the Ug99 lineage of the wheat stem rust pathogen through somatic hybridization.</title>
        <authorList>
            <person name="Li F."/>
            <person name="Upadhyaya N.M."/>
            <person name="Sperschneider J."/>
            <person name="Matny O."/>
            <person name="Nguyen-Phuc H."/>
            <person name="Mago R."/>
            <person name="Raley C."/>
            <person name="Miller M.E."/>
            <person name="Silverstein K.A.T."/>
            <person name="Henningsen E."/>
            <person name="Hirsch C.D."/>
            <person name="Visser B."/>
            <person name="Pretorius Z.A."/>
            <person name="Steffenson B.J."/>
            <person name="Schwessinger B."/>
            <person name="Dodds P.N."/>
            <person name="Figueroa M."/>
        </authorList>
    </citation>
    <scope>NUCLEOTIDE SEQUENCE [LARGE SCALE GENOMIC DNA]</scope>
    <source>
        <strain evidence="1">21-0</strain>
    </source>
</reference>
<evidence type="ECO:0000313" key="2">
    <source>
        <dbReference type="Proteomes" id="UP000324748"/>
    </source>
</evidence>
<keyword evidence="2" id="KW-1185">Reference proteome</keyword>
<name>A0A5B0QNV7_PUCGR</name>
<dbReference type="AlphaFoldDB" id="A0A5B0QNV7"/>
<proteinExistence type="predicted"/>
<dbReference type="Proteomes" id="UP000324748">
    <property type="component" value="Unassembled WGS sequence"/>
</dbReference>
<accession>A0A5B0QNV7</accession>
<evidence type="ECO:0000313" key="1">
    <source>
        <dbReference type="EMBL" id="KAA1114987.1"/>
    </source>
</evidence>
<comment type="caution">
    <text evidence="1">The sequence shown here is derived from an EMBL/GenBank/DDBJ whole genome shotgun (WGS) entry which is preliminary data.</text>
</comment>
<organism evidence="1 2">
    <name type="scientific">Puccinia graminis f. sp. tritici</name>
    <dbReference type="NCBI Taxonomy" id="56615"/>
    <lineage>
        <taxon>Eukaryota</taxon>
        <taxon>Fungi</taxon>
        <taxon>Dikarya</taxon>
        <taxon>Basidiomycota</taxon>
        <taxon>Pucciniomycotina</taxon>
        <taxon>Pucciniomycetes</taxon>
        <taxon>Pucciniales</taxon>
        <taxon>Pucciniaceae</taxon>
        <taxon>Puccinia</taxon>
    </lineage>
</organism>